<dbReference type="EMBL" id="JACGCM010000560">
    <property type="protein sequence ID" value="KAF6170710.1"/>
    <property type="molecule type" value="Genomic_DNA"/>
</dbReference>
<feature type="domain" description="Peptidase C19 ubiquitin carboxyl-terminal hydrolase" evidence="1">
    <location>
        <begin position="295"/>
        <end position="401"/>
    </location>
</feature>
<gene>
    <name evidence="2" type="ORF">GIB67_015662</name>
</gene>
<protein>
    <recommendedName>
        <fullName evidence="1">Peptidase C19 ubiquitin carboxyl-terminal hydrolase domain-containing protein</fullName>
    </recommendedName>
</protein>
<keyword evidence="3" id="KW-1185">Reference proteome</keyword>
<reference evidence="2 3" key="1">
    <citation type="journal article" date="2020" name="IScience">
        <title>Genome Sequencing of the Endangered Kingdonia uniflora (Circaeasteraceae, Ranunculales) Reveals Potential Mechanisms of Evolutionary Specialization.</title>
        <authorList>
            <person name="Sun Y."/>
            <person name="Deng T."/>
            <person name="Zhang A."/>
            <person name="Moore M.J."/>
            <person name="Landis J.B."/>
            <person name="Lin N."/>
            <person name="Zhang H."/>
            <person name="Zhang X."/>
            <person name="Huang J."/>
            <person name="Zhang X."/>
            <person name="Sun H."/>
            <person name="Wang H."/>
        </authorList>
    </citation>
    <scope>NUCLEOTIDE SEQUENCE [LARGE SCALE GENOMIC DNA]</scope>
    <source>
        <strain evidence="2">TB1705</strain>
        <tissue evidence="2">Leaf</tissue>
    </source>
</reference>
<dbReference type="Proteomes" id="UP000541444">
    <property type="component" value="Unassembled WGS sequence"/>
</dbReference>
<dbReference type="Gene3D" id="3.90.70.10">
    <property type="entry name" value="Cysteine proteinases"/>
    <property type="match status" value="1"/>
</dbReference>
<dbReference type="AlphaFoldDB" id="A0A7J7NUH4"/>
<dbReference type="GO" id="GO:0016579">
    <property type="term" value="P:protein deubiquitination"/>
    <property type="evidence" value="ECO:0007669"/>
    <property type="project" value="InterPro"/>
</dbReference>
<dbReference type="PANTHER" id="PTHR21646:SF46">
    <property type="entry name" value="UBIQUITIN CARBOXYL-TERMINAL HYDROLASE"/>
    <property type="match status" value="1"/>
</dbReference>
<name>A0A7J7NUH4_9MAGN</name>
<proteinExistence type="predicted"/>
<dbReference type="OrthoDB" id="1932843at2759"/>
<dbReference type="PANTHER" id="PTHR21646">
    <property type="entry name" value="UBIQUITIN CARBOXYL-TERMINAL HYDROLASE"/>
    <property type="match status" value="1"/>
</dbReference>
<comment type="caution">
    <text evidence="2">The sequence shown here is derived from an EMBL/GenBank/DDBJ whole genome shotgun (WGS) entry which is preliminary data.</text>
</comment>
<dbReference type="InterPro" id="IPR050185">
    <property type="entry name" value="Ub_carboxyl-term_hydrolase"/>
</dbReference>
<feature type="non-terminal residue" evidence="2">
    <location>
        <position position="1"/>
    </location>
</feature>
<evidence type="ECO:0000259" key="1">
    <source>
        <dbReference type="Pfam" id="PF00443"/>
    </source>
</evidence>
<dbReference type="Pfam" id="PF00443">
    <property type="entry name" value="UCH"/>
    <property type="match status" value="1"/>
</dbReference>
<evidence type="ECO:0000313" key="3">
    <source>
        <dbReference type="Proteomes" id="UP000541444"/>
    </source>
</evidence>
<sequence>DTLAGVTYKGSKLYWLGLQDQECHVLKCIIKGKFVVSCFWSPTTYTRPPKRAPSRTISVQGTHSYKSIESIDMLSKPYFLGKTTNSARVSQSQSLTPRVSLGLKGAHILTNKDAPNPKRQKATAEQTVIDGELLNLRENKRIPLSLSFVEETSRSTRSGKYFLGVLSRGEVQNTPYKEKDKAHLVGALVATLTLPHLTLCLNQPFPELHHLRYSSRKAEFSESCSREDKVLPLNSMVLRNLRPVSSSKLNGVRWMPLFSYPGLIGYDHFQELVALMNGSIWKTSKVQLLFEIDVELLAFLLDGLHEDLNRVKLKPYIELKDANCRSDEEFANECWENHKDRNDSVIVDVYQGQYKSTLICPDCSKVLVTFDPFMYLSLPLPSTVTREITVTVFYGDGTALPMPFTVTVQKDGYCKDLLEALSAECYLRSDKTLLLADVHAHSTYRYLENPSEELFKIKNADYLVAYRHSKNHEVSTKLEIVHHSKDKFASEIFRSYSKENAGTPLVTYLKEGLLTRVDVQNAVQMMLTPLLRLKPYHPLKQVLISKDNGFQHKDAMLWRALS</sequence>
<evidence type="ECO:0000313" key="2">
    <source>
        <dbReference type="EMBL" id="KAF6170710.1"/>
    </source>
</evidence>
<accession>A0A7J7NUH4</accession>
<dbReference type="InterPro" id="IPR038765">
    <property type="entry name" value="Papain-like_cys_pep_sf"/>
</dbReference>
<dbReference type="SUPFAM" id="SSF54001">
    <property type="entry name" value="Cysteine proteinases"/>
    <property type="match status" value="1"/>
</dbReference>
<dbReference type="GO" id="GO:0004843">
    <property type="term" value="F:cysteine-type deubiquitinase activity"/>
    <property type="evidence" value="ECO:0007669"/>
    <property type="project" value="InterPro"/>
</dbReference>
<dbReference type="InterPro" id="IPR001394">
    <property type="entry name" value="Peptidase_C19_UCH"/>
</dbReference>
<organism evidence="2 3">
    <name type="scientific">Kingdonia uniflora</name>
    <dbReference type="NCBI Taxonomy" id="39325"/>
    <lineage>
        <taxon>Eukaryota</taxon>
        <taxon>Viridiplantae</taxon>
        <taxon>Streptophyta</taxon>
        <taxon>Embryophyta</taxon>
        <taxon>Tracheophyta</taxon>
        <taxon>Spermatophyta</taxon>
        <taxon>Magnoliopsida</taxon>
        <taxon>Ranunculales</taxon>
        <taxon>Circaeasteraceae</taxon>
        <taxon>Kingdonia</taxon>
    </lineage>
</organism>